<proteinExistence type="predicted"/>
<feature type="transmembrane region" description="Helical" evidence="1">
    <location>
        <begin position="105"/>
        <end position="127"/>
    </location>
</feature>
<dbReference type="Pfam" id="PF02518">
    <property type="entry name" value="HATPase_c"/>
    <property type="match status" value="1"/>
</dbReference>
<dbReference type="AlphaFoldDB" id="A0A7X2IQ82"/>
<sequence length="382" mass="42337">MDTLTTLGQAWNSFWTLKKHREEPLWACLVVATLFALAAGTFLMAVSGVLTGRESDPGWWRASYLFNMLICVMIAWATMALTRLAEYWLPERWLLRMSNPADWRAMAVFNAVLAAGLTAGSFGGLYVTAFALHFRAADAIAHPLAQARFYILLAVVSAIAWTWWLVRLRQHRRERALQLMATEAQLRLLQGQIEPHFLFNTLANVESLMDADPPGARRMLEAFTDYLRAGLTQMREGDSRLAAELEMAERYLELMRIRMGGRLSYRIDADAAVRAVRMPTLLLQPLIENAIHHGIEGKVEGGAVTVSARIDGGRLVLRVDDDGLGASAAHRPRRRGAGMALANIRSRLQARYGARGALALEIRADGASAILQLPAVSMKESA</sequence>
<dbReference type="EMBL" id="WKJJ01000013">
    <property type="protein sequence ID" value="MRV74136.1"/>
    <property type="molecule type" value="Genomic_DNA"/>
</dbReference>
<dbReference type="InterPro" id="IPR050640">
    <property type="entry name" value="Bact_2-comp_sensor_kinase"/>
</dbReference>
<keyword evidence="1" id="KW-1133">Transmembrane helix</keyword>
<evidence type="ECO:0000313" key="3">
    <source>
        <dbReference type="EMBL" id="MRV74136.1"/>
    </source>
</evidence>
<keyword evidence="3" id="KW-0808">Transferase</keyword>
<protein>
    <submittedName>
        <fullName evidence="3">Sensor histidine kinase</fullName>
    </submittedName>
</protein>
<dbReference type="InterPro" id="IPR010559">
    <property type="entry name" value="Sig_transdc_His_kin_internal"/>
</dbReference>
<keyword evidence="4" id="KW-1185">Reference proteome</keyword>
<accession>A0A7X2IQ82</accession>
<feature type="transmembrane region" description="Helical" evidence="1">
    <location>
        <begin position="62"/>
        <end position="84"/>
    </location>
</feature>
<keyword evidence="1" id="KW-0812">Transmembrane</keyword>
<dbReference type="InterPro" id="IPR005467">
    <property type="entry name" value="His_kinase_dom"/>
</dbReference>
<name>A0A7X2IQ82_9BURK</name>
<dbReference type="Pfam" id="PF06580">
    <property type="entry name" value="His_kinase"/>
    <property type="match status" value="1"/>
</dbReference>
<dbReference type="InterPro" id="IPR003594">
    <property type="entry name" value="HATPase_dom"/>
</dbReference>
<dbReference type="SUPFAM" id="SSF55874">
    <property type="entry name" value="ATPase domain of HSP90 chaperone/DNA topoisomerase II/histidine kinase"/>
    <property type="match status" value="1"/>
</dbReference>
<keyword evidence="1" id="KW-0472">Membrane</keyword>
<dbReference type="InterPro" id="IPR036890">
    <property type="entry name" value="HATPase_C_sf"/>
</dbReference>
<evidence type="ECO:0000259" key="2">
    <source>
        <dbReference type="PROSITE" id="PS50109"/>
    </source>
</evidence>
<dbReference type="PANTHER" id="PTHR34220">
    <property type="entry name" value="SENSOR HISTIDINE KINASE YPDA"/>
    <property type="match status" value="1"/>
</dbReference>
<keyword evidence="3" id="KW-0418">Kinase</keyword>
<feature type="transmembrane region" description="Helical" evidence="1">
    <location>
        <begin position="25"/>
        <end position="50"/>
    </location>
</feature>
<evidence type="ECO:0000256" key="1">
    <source>
        <dbReference type="SAM" id="Phobius"/>
    </source>
</evidence>
<dbReference type="RefSeq" id="WP_154377421.1">
    <property type="nucleotide sequence ID" value="NZ_WKJJ01000013.1"/>
</dbReference>
<evidence type="ECO:0000313" key="4">
    <source>
        <dbReference type="Proteomes" id="UP000446768"/>
    </source>
</evidence>
<dbReference type="GO" id="GO:0000155">
    <property type="term" value="F:phosphorelay sensor kinase activity"/>
    <property type="evidence" value="ECO:0007669"/>
    <property type="project" value="InterPro"/>
</dbReference>
<feature type="domain" description="Histidine kinase" evidence="2">
    <location>
        <begin position="282"/>
        <end position="377"/>
    </location>
</feature>
<comment type="caution">
    <text evidence="3">The sequence shown here is derived from an EMBL/GenBank/DDBJ whole genome shotgun (WGS) entry which is preliminary data.</text>
</comment>
<organism evidence="3 4">
    <name type="scientific">Pseudoduganella rivuli</name>
    <dbReference type="NCBI Taxonomy" id="2666085"/>
    <lineage>
        <taxon>Bacteria</taxon>
        <taxon>Pseudomonadati</taxon>
        <taxon>Pseudomonadota</taxon>
        <taxon>Betaproteobacteria</taxon>
        <taxon>Burkholderiales</taxon>
        <taxon>Oxalobacteraceae</taxon>
        <taxon>Telluria group</taxon>
        <taxon>Pseudoduganella</taxon>
    </lineage>
</organism>
<gene>
    <name evidence="3" type="ORF">GJ700_20720</name>
</gene>
<feature type="transmembrane region" description="Helical" evidence="1">
    <location>
        <begin position="147"/>
        <end position="166"/>
    </location>
</feature>
<reference evidence="3 4" key="1">
    <citation type="submission" date="2019-11" db="EMBL/GenBank/DDBJ databases">
        <title>Novel species isolated from a subtropical stream in China.</title>
        <authorList>
            <person name="Lu H."/>
        </authorList>
    </citation>
    <scope>NUCLEOTIDE SEQUENCE [LARGE SCALE GENOMIC DNA]</scope>
    <source>
        <strain evidence="3 4">FT92W</strain>
    </source>
</reference>
<dbReference type="PANTHER" id="PTHR34220:SF9">
    <property type="entry name" value="SIGNAL TRANSDUCTION HISTIDINE KINASE INTERNAL REGION DOMAIN-CONTAINING PROTEIN"/>
    <property type="match status" value="1"/>
</dbReference>
<dbReference type="PROSITE" id="PS50109">
    <property type="entry name" value="HIS_KIN"/>
    <property type="match status" value="1"/>
</dbReference>
<dbReference type="GO" id="GO:0016020">
    <property type="term" value="C:membrane"/>
    <property type="evidence" value="ECO:0007669"/>
    <property type="project" value="InterPro"/>
</dbReference>
<dbReference type="Proteomes" id="UP000446768">
    <property type="component" value="Unassembled WGS sequence"/>
</dbReference>
<dbReference type="Gene3D" id="3.30.565.10">
    <property type="entry name" value="Histidine kinase-like ATPase, C-terminal domain"/>
    <property type="match status" value="1"/>
</dbReference>